<feature type="transmembrane region" description="Helical" evidence="1">
    <location>
        <begin position="16"/>
        <end position="38"/>
    </location>
</feature>
<name>A0A1I2SJB0_9BACL</name>
<keyword evidence="3" id="KW-1185">Reference proteome</keyword>
<reference evidence="3" key="1">
    <citation type="submission" date="2016-10" db="EMBL/GenBank/DDBJ databases">
        <authorList>
            <person name="Varghese N."/>
            <person name="Submissions S."/>
        </authorList>
    </citation>
    <scope>NUCLEOTIDE SEQUENCE [LARGE SCALE GENOMIC DNA]</scope>
    <source>
        <strain evidence="3">ATCC 700379</strain>
    </source>
</reference>
<sequence>MNFYSYHYIESHTDTAAFVQIAFMAVLFLMLLFLILRFRKRQMPYKYKEIGVLLFILLILLGGIQVNDWVNKEHTQSEYRGVLNEMNQLAEELDVPVDRIYTNHMTPEEIMLYKVDDQFFRLERNEDDPDHYVLEQIQLLNSATIKTIDD</sequence>
<dbReference type="Pfam" id="PF11694">
    <property type="entry name" value="DUF3290"/>
    <property type="match status" value="1"/>
</dbReference>
<feature type="transmembrane region" description="Helical" evidence="1">
    <location>
        <begin position="50"/>
        <end position="70"/>
    </location>
</feature>
<keyword evidence="1" id="KW-0472">Membrane</keyword>
<keyword evidence="1" id="KW-0812">Transmembrane</keyword>
<dbReference type="STRING" id="269670.SAMN02982927_01964"/>
<evidence type="ECO:0000313" key="2">
    <source>
        <dbReference type="EMBL" id="SFG52894.1"/>
    </source>
</evidence>
<keyword evidence="1" id="KW-1133">Transmembrane helix</keyword>
<accession>A0A1I2SJB0</accession>
<evidence type="ECO:0000256" key="1">
    <source>
        <dbReference type="SAM" id="Phobius"/>
    </source>
</evidence>
<gene>
    <name evidence="2" type="ORF">SAMN02982927_01964</name>
</gene>
<evidence type="ECO:0008006" key="4">
    <source>
        <dbReference type="Google" id="ProtNLM"/>
    </source>
</evidence>
<dbReference type="RefSeq" id="WP_177184729.1">
    <property type="nucleotide sequence ID" value="NZ_FOOY01000012.1"/>
</dbReference>
<dbReference type="AlphaFoldDB" id="A0A1I2SJB0"/>
<proteinExistence type="predicted"/>
<dbReference type="EMBL" id="FOOY01000012">
    <property type="protein sequence ID" value="SFG52894.1"/>
    <property type="molecule type" value="Genomic_DNA"/>
</dbReference>
<protein>
    <recommendedName>
        <fullName evidence="4">DUF3290 domain-containing protein</fullName>
    </recommendedName>
</protein>
<dbReference type="InterPro" id="IPR021707">
    <property type="entry name" value="DUF3290"/>
</dbReference>
<dbReference type="Proteomes" id="UP000198752">
    <property type="component" value="Unassembled WGS sequence"/>
</dbReference>
<evidence type="ECO:0000313" key="3">
    <source>
        <dbReference type="Proteomes" id="UP000198752"/>
    </source>
</evidence>
<organism evidence="2 3">
    <name type="scientific">Sporolactobacillus nakayamae</name>
    <dbReference type="NCBI Taxonomy" id="269670"/>
    <lineage>
        <taxon>Bacteria</taxon>
        <taxon>Bacillati</taxon>
        <taxon>Bacillota</taxon>
        <taxon>Bacilli</taxon>
        <taxon>Bacillales</taxon>
        <taxon>Sporolactobacillaceae</taxon>
        <taxon>Sporolactobacillus</taxon>
    </lineage>
</organism>